<dbReference type="GO" id="GO:0005634">
    <property type="term" value="C:nucleus"/>
    <property type="evidence" value="ECO:0007669"/>
    <property type="project" value="UniProtKB-SubCell"/>
</dbReference>
<dbReference type="CDD" id="cd12148">
    <property type="entry name" value="fungal_TF_MHR"/>
    <property type="match status" value="1"/>
</dbReference>
<dbReference type="SUPFAM" id="SSF57701">
    <property type="entry name" value="Zn2/Cys6 DNA-binding domain"/>
    <property type="match status" value="1"/>
</dbReference>
<comment type="subcellular location">
    <subcellularLocation>
        <location evidence="1">Nucleus</location>
    </subcellularLocation>
</comment>
<evidence type="ECO:0000256" key="7">
    <source>
        <dbReference type="SAM" id="MobiDB-lite"/>
    </source>
</evidence>
<dbReference type="GO" id="GO:0003677">
    <property type="term" value="F:DNA binding"/>
    <property type="evidence" value="ECO:0007669"/>
    <property type="project" value="UniProtKB-KW"/>
</dbReference>
<evidence type="ECO:0000256" key="2">
    <source>
        <dbReference type="ARBA" id="ARBA00022723"/>
    </source>
</evidence>
<dbReference type="RefSeq" id="XP_016602712.1">
    <property type="nucleotide sequence ID" value="XM_016738645.1"/>
</dbReference>
<keyword evidence="2" id="KW-0479">Metal-binding</keyword>
<keyword evidence="10" id="KW-1185">Reference proteome</keyword>
<dbReference type="Pfam" id="PF04082">
    <property type="entry name" value="Fungal_trans"/>
    <property type="match status" value="1"/>
</dbReference>
<keyword evidence="6" id="KW-0539">Nucleus</keyword>
<dbReference type="STRING" id="27334.A0A0A2I1B8"/>
<gene>
    <name evidence="9" type="ORF">PEX2_013680</name>
</gene>
<comment type="caution">
    <text evidence="9">The sequence shown here is derived from an EMBL/GenBank/DDBJ whole genome shotgun (WGS) entry which is preliminary data.</text>
</comment>
<dbReference type="Proteomes" id="UP000030143">
    <property type="component" value="Unassembled WGS sequence"/>
</dbReference>
<evidence type="ECO:0000259" key="8">
    <source>
        <dbReference type="PROSITE" id="PS50048"/>
    </source>
</evidence>
<dbReference type="PROSITE" id="PS50048">
    <property type="entry name" value="ZN2_CY6_FUNGAL_2"/>
    <property type="match status" value="1"/>
</dbReference>
<feature type="region of interest" description="Disordered" evidence="7">
    <location>
        <begin position="112"/>
        <end position="192"/>
    </location>
</feature>
<dbReference type="GeneID" id="27674064"/>
<evidence type="ECO:0000313" key="10">
    <source>
        <dbReference type="Proteomes" id="UP000030143"/>
    </source>
</evidence>
<evidence type="ECO:0000256" key="1">
    <source>
        <dbReference type="ARBA" id="ARBA00004123"/>
    </source>
</evidence>
<dbReference type="Pfam" id="PF00172">
    <property type="entry name" value="Zn_clus"/>
    <property type="match status" value="1"/>
</dbReference>
<dbReference type="InterPro" id="IPR036864">
    <property type="entry name" value="Zn2-C6_fun-type_DNA-bd_sf"/>
</dbReference>
<organism evidence="9 10">
    <name type="scientific">Penicillium expansum</name>
    <name type="common">Blue mold rot fungus</name>
    <dbReference type="NCBI Taxonomy" id="27334"/>
    <lineage>
        <taxon>Eukaryota</taxon>
        <taxon>Fungi</taxon>
        <taxon>Dikarya</taxon>
        <taxon>Ascomycota</taxon>
        <taxon>Pezizomycotina</taxon>
        <taxon>Eurotiomycetes</taxon>
        <taxon>Eurotiomycetidae</taxon>
        <taxon>Eurotiales</taxon>
        <taxon>Aspergillaceae</taxon>
        <taxon>Penicillium</taxon>
    </lineage>
</organism>
<dbReference type="GO" id="GO:0000981">
    <property type="term" value="F:DNA-binding transcription factor activity, RNA polymerase II-specific"/>
    <property type="evidence" value="ECO:0007669"/>
    <property type="project" value="InterPro"/>
</dbReference>
<evidence type="ECO:0000256" key="4">
    <source>
        <dbReference type="ARBA" id="ARBA00023125"/>
    </source>
</evidence>
<evidence type="ECO:0000313" key="9">
    <source>
        <dbReference type="EMBL" id="KGO62060.1"/>
    </source>
</evidence>
<dbReference type="InterPro" id="IPR050613">
    <property type="entry name" value="Sec_Metabolite_Reg"/>
</dbReference>
<protein>
    <submittedName>
        <fullName evidence="9">Transcription factor, fungi</fullName>
    </submittedName>
</protein>
<dbReference type="SMART" id="SM00066">
    <property type="entry name" value="GAL4"/>
    <property type="match status" value="1"/>
</dbReference>
<feature type="domain" description="Zn(2)-C6 fungal-type" evidence="8">
    <location>
        <begin position="48"/>
        <end position="77"/>
    </location>
</feature>
<dbReference type="Gene3D" id="4.10.240.10">
    <property type="entry name" value="Zn(2)-C6 fungal-type DNA-binding domain"/>
    <property type="match status" value="1"/>
</dbReference>
<sequence>MVGDYKVRGIRALVSTLLLKKDRQFHAMATPLSPSEHTATIKSRRVLACVLCQQRKVKCDRTFPCANCIRAGEQCQQATRQRRRRFAERDLLARLRHYESLLRQNNIRFDPLHTATTDRRSPNADEQDEISEAVQSEGTIPNSDSRPLKEKKAVKSKSLNIWHAMSQKNVDPKENDGNDDEDDENGTGFLHDNDDIRHAVIKKAWNHMFQSKTNDHLLFGSPVGNIDDLSASHPTQVQIFRLWQIYLDNVNPLLKVTHTPTLQTHIIDAASDIANVNPELEALMFSIYCVSILSLTDDQCNTLFGWPKKDLLTAYQSACQQALRSCRILRSSDRECLTALYLYLVSIRPETDPASLSSMLSVAIRIAQRIGIHDESTYGRCSALEAEMRRRLWWSLIIFDNRICEMSDYKTASLAPTWDCRAPLNVSDFELQPDIKTAPKTNDRPTEMLFAVVRSELADFVRHSAFHLDFTNPYLNTISPRSTTTDEAEQLMALENKIEETHLALCNPENPLHFMTIWTMRGYLAKNRLLQHYSRYSTAYMQQTDTQRNVGISHALRMLECDTNLMTSPLTKGYLWLVQFQFPFPAYIHLLQNLKKRPLQEHADQAWEVMSNNYEVRMMDAKENDRPFFIVFSRIVLQAWEARERVAKQQKTPLIPPLVVSDIRNKVMQMMSNFGQYSDPMQPIGTSSVNVETLSMPIQMDYNVPDMGYCDWGPVPQSLGPWGYPEMLGPSSMEVDTNQFILNTMEWNKLHAQSR</sequence>
<keyword evidence="5" id="KW-0804">Transcription</keyword>
<dbReference type="SMART" id="SM00906">
    <property type="entry name" value="Fungal_trans"/>
    <property type="match status" value="1"/>
</dbReference>
<feature type="compositionally biased region" description="Polar residues" evidence="7">
    <location>
        <begin position="133"/>
        <end position="145"/>
    </location>
</feature>
<dbReference type="GO" id="GO:0008270">
    <property type="term" value="F:zinc ion binding"/>
    <property type="evidence" value="ECO:0007669"/>
    <property type="project" value="InterPro"/>
</dbReference>
<dbReference type="HOGENOM" id="CLU_004083_5_0_1"/>
<evidence type="ECO:0000256" key="5">
    <source>
        <dbReference type="ARBA" id="ARBA00023163"/>
    </source>
</evidence>
<reference evidence="9 10" key="1">
    <citation type="journal article" date="2015" name="Mol. Plant Microbe Interact.">
        <title>Genome, transcriptome, and functional analyses of Penicillium expansum provide new insights into secondary metabolism and pathogenicity.</title>
        <authorList>
            <person name="Ballester A.R."/>
            <person name="Marcet-Houben M."/>
            <person name="Levin E."/>
            <person name="Sela N."/>
            <person name="Selma-Lazaro C."/>
            <person name="Carmona L."/>
            <person name="Wisniewski M."/>
            <person name="Droby S."/>
            <person name="Gonzalez-Candelas L."/>
            <person name="Gabaldon T."/>
        </authorList>
    </citation>
    <scope>NUCLEOTIDE SEQUENCE [LARGE SCALE GENOMIC DNA]</scope>
    <source>
        <strain evidence="9 10">MD-8</strain>
    </source>
</reference>
<dbReference type="PANTHER" id="PTHR31001:SF45">
    <property type="entry name" value="ZN(II)2CYS6 TRANSCRIPTION FACTOR (EUROFUNG)"/>
    <property type="match status" value="1"/>
</dbReference>
<keyword evidence="3" id="KW-0805">Transcription regulation</keyword>
<dbReference type="InterPro" id="IPR001138">
    <property type="entry name" value="Zn2Cys6_DnaBD"/>
</dbReference>
<name>A0A0A2I1B8_PENEN</name>
<dbReference type="InterPro" id="IPR007219">
    <property type="entry name" value="XnlR_reg_dom"/>
</dbReference>
<dbReference type="PANTHER" id="PTHR31001">
    <property type="entry name" value="UNCHARACTERIZED TRANSCRIPTIONAL REGULATORY PROTEIN"/>
    <property type="match status" value="1"/>
</dbReference>
<dbReference type="AlphaFoldDB" id="A0A0A2I1B8"/>
<evidence type="ECO:0000256" key="6">
    <source>
        <dbReference type="ARBA" id="ARBA00023242"/>
    </source>
</evidence>
<proteinExistence type="predicted"/>
<keyword evidence="4" id="KW-0238">DNA-binding</keyword>
<dbReference type="GO" id="GO:0006351">
    <property type="term" value="P:DNA-templated transcription"/>
    <property type="evidence" value="ECO:0007669"/>
    <property type="project" value="InterPro"/>
</dbReference>
<dbReference type="EMBL" id="JQFZ01000026">
    <property type="protein sequence ID" value="KGO62060.1"/>
    <property type="molecule type" value="Genomic_DNA"/>
</dbReference>
<dbReference type="CDD" id="cd00067">
    <property type="entry name" value="GAL4"/>
    <property type="match status" value="1"/>
</dbReference>
<evidence type="ECO:0000256" key="3">
    <source>
        <dbReference type="ARBA" id="ARBA00023015"/>
    </source>
</evidence>
<accession>A0A0A2I1B8</accession>
<dbReference type="VEuPathDB" id="FungiDB:PEXP_001000"/>